<dbReference type="EMBL" id="NHSF01000032">
    <property type="protein sequence ID" value="MBK5929962.1"/>
    <property type="molecule type" value="Genomic_DNA"/>
</dbReference>
<dbReference type="Proteomes" id="UP001296967">
    <property type="component" value="Unassembled WGS sequence"/>
</dbReference>
<dbReference type="Pfam" id="PF13730">
    <property type="entry name" value="HTH_36"/>
    <property type="match status" value="1"/>
</dbReference>
<reference evidence="3" key="2">
    <citation type="journal article" date="2020" name="Microorganisms">
        <title>Osmotic Adaptation and Compatible Solute Biosynthesis of Phototrophic Bacteria as Revealed from Genome Analyses.</title>
        <authorList>
            <person name="Imhoff J.F."/>
            <person name="Rahn T."/>
            <person name="Kunzel S."/>
            <person name="Keller A."/>
            <person name="Neulinger S.C."/>
        </authorList>
    </citation>
    <scope>NUCLEOTIDE SEQUENCE</scope>
    <source>
        <strain evidence="3">DSM 4395</strain>
    </source>
</reference>
<dbReference type="InterPro" id="IPR036388">
    <property type="entry name" value="WH-like_DNA-bd_sf"/>
</dbReference>
<gene>
    <name evidence="3" type="ORF">CCR82_05320</name>
</gene>
<evidence type="ECO:0000256" key="1">
    <source>
        <dbReference type="SAM" id="MobiDB-lite"/>
    </source>
</evidence>
<dbReference type="RefSeq" id="WP_201244377.1">
    <property type="nucleotide sequence ID" value="NZ_NHSF01000032.1"/>
</dbReference>
<organism evidence="3 4">
    <name type="scientific">Halochromatium salexigens</name>
    <name type="common">Chromatium salexigens</name>
    <dbReference type="NCBI Taxonomy" id="49447"/>
    <lineage>
        <taxon>Bacteria</taxon>
        <taxon>Pseudomonadati</taxon>
        <taxon>Pseudomonadota</taxon>
        <taxon>Gammaproteobacteria</taxon>
        <taxon>Chromatiales</taxon>
        <taxon>Chromatiaceae</taxon>
        <taxon>Halochromatium</taxon>
    </lineage>
</organism>
<evidence type="ECO:0000259" key="2">
    <source>
        <dbReference type="Pfam" id="PF09524"/>
    </source>
</evidence>
<dbReference type="AlphaFoldDB" id="A0AAJ0UG40"/>
<sequence length="273" mass="30297">MSQAATVAQFATSPVDILRWQRALCAEPELTHAARSVATSLSHFINSKSGFAWPSLRTLAKRSKSSLSSVKRALKQLASLGFLQIEPGGCRRTNRYRAVLRRAEAQSVQAGQVDQAASTQRPFDASEITRVIDHLNERAGTCFPSTPGTESYRLTYHALRTQTPETLCAVIDLKTRQWRDTERARYLRPATLFAPEKLENYLSEVHQRRAQAARHRPSAASRAAQAVANRVPASATPTNREPPPSRMPLEHVSAHFDELFKILGKTRPSATSD</sequence>
<feature type="compositionally biased region" description="Low complexity" evidence="1">
    <location>
        <begin position="218"/>
        <end position="228"/>
    </location>
</feature>
<proteinExistence type="predicted"/>
<dbReference type="Pfam" id="PF09524">
    <property type="entry name" value="Phg_2220_C"/>
    <property type="match status" value="1"/>
</dbReference>
<protein>
    <recommendedName>
        <fullName evidence="2">Phage conserved hypothetical protein C-terminal domain-containing protein</fullName>
    </recommendedName>
</protein>
<reference evidence="3" key="1">
    <citation type="submission" date="2017-05" db="EMBL/GenBank/DDBJ databases">
        <authorList>
            <person name="Imhoff J.F."/>
            <person name="Rahn T."/>
            <person name="Kuenzel S."/>
            <person name="Neulinger S.C."/>
        </authorList>
    </citation>
    <scope>NUCLEOTIDE SEQUENCE</scope>
    <source>
        <strain evidence="3">DSM 4395</strain>
    </source>
</reference>
<dbReference type="Gene3D" id="1.10.10.10">
    <property type="entry name" value="Winged helix-like DNA-binding domain superfamily/Winged helix DNA-binding domain"/>
    <property type="match status" value="1"/>
</dbReference>
<comment type="caution">
    <text evidence="3">The sequence shown here is derived from an EMBL/GenBank/DDBJ whole genome shotgun (WGS) entry which is preliminary data.</text>
</comment>
<evidence type="ECO:0000313" key="4">
    <source>
        <dbReference type="Proteomes" id="UP001296967"/>
    </source>
</evidence>
<accession>A0AAJ0UG40</accession>
<keyword evidence="4" id="KW-1185">Reference proteome</keyword>
<name>A0AAJ0UG40_HALSE</name>
<evidence type="ECO:0000313" key="3">
    <source>
        <dbReference type="EMBL" id="MBK5929962.1"/>
    </source>
</evidence>
<feature type="region of interest" description="Disordered" evidence="1">
    <location>
        <begin position="210"/>
        <end position="249"/>
    </location>
</feature>
<dbReference type="InterPro" id="IPR011741">
    <property type="entry name" value="Phg_2220_C"/>
</dbReference>
<feature type="domain" description="Phage conserved hypothetical protein C-terminal" evidence="2">
    <location>
        <begin position="131"/>
        <end position="202"/>
    </location>
</feature>